<evidence type="ECO:0000256" key="4">
    <source>
        <dbReference type="ARBA" id="ARBA00022692"/>
    </source>
</evidence>
<evidence type="ECO:0000313" key="10">
    <source>
        <dbReference type="Proteomes" id="UP000295192"/>
    </source>
</evidence>
<gene>
    <name evidence="9" type="ORF">AWZ03_008744</name>
</gene>
<dbReference type="InterPro" id="IPR036259">
    <property type="entry name" value="MFS_trans_sf"/>
</dbReference>
<evidence type="ECO:0000256" key="8">
    <source>
        <dbReference type="SAM" id="Phobius"/>
    </source>
</evidence>
<feature type="transmembrane region" description="Helical" evidence="8">
    <location>
        <begin position="75"/>
        <end position="94"/>
    </location>
</feature>
<name>A0A484B7J2_DRONA</name>
<evidence type="ECO:0000256" key="5">
    <source>
        <dbReference type="ARBA" id="ARBA00022989"/>
    </source>
</evidence>
<comment type="subcellular location">
    <subcellularLocation>
        <location evidence="1">Membrane</location>
        <topology evidence="1">Multi-pass membrane protein</topology>
    </subcellularLocation>
</comment>
<dbReference type="SUPFAM" id="SSF103473">
    <property type="entry name" value="MFS general substrate transporter"/>
    <property type="match status" value="1"/>
</dbReference>
<dbReference type="PANTHER" id="PTHR10332">
    <property type="entry name" value="EQUILIBRATIVE NUCLEOSIDE TRANSPORTER"/>
    <property type="match status" value="1"/>
</dbReference>
<organism evidence="9 10">
    <name type="scientific">Drosophila navojoa</name>
    <name type="common">Fruit fly</name>
    <dbReference type="NCBI Taxonomy" id="7232"/>
    <lineage>
        <taxon>Eukaryota</taxon>
        <taxon>Metazoa</taxon>
        <taxon>Ecdysozoa</taxon>
        <taxon>Arthropoda</taxon>
        <taxon>Hexapoda</taxon>
        <taxon>Insecta</taxon>
        <taxon>Pterygota</taxon>
        <taxon>Neoptera</taxon>
        <taxon>Endopterygota</taxon>
        <taxon>Diptera</taxon>
        <taxon>Brachycera</taxon>
        <taxon>Muscomorpha</taxon>
        <taxon>Ephydroidea</taxon>
        <taxon>Drosophilidae</taxon>
        <taxon>Drosophila</taxon>
    </lineage>
</organism>
<dbReference type="PANTHER" id="PTHR10332:SF88">
    <property type="entry name" value="EQUILIBRATIVE NUCLEOSIDE TRANSPORTER 1, ISOFORM A"/>
    <property type="match status" value="1"/>
</dbReference>
<feature type="compositionally biased region" description="Basic and acidic residues" evidence="7">
    <location>
        <begin position="1"/>
        <end position="14"/>
    </location>
</feature>
<feature type="transmembrane region" description="Helical" evidence="8">
    <location>
        <begin position="395"/>
        <end position="415"/>
    </location>
</feature>
<keyword evidence="5 8" id="KW-1133">Transmembrane helix</keyword>
<dbReference type="EMBL" id="LSRL02000093">
    <property type="protein sequence ID" value="TDG44847.1"/>
    <property type="molecule type" value="Genomic_DNA"/>
</dbReference>
<feature type="transmembrane region" description="Helical" evidence="8">
    <location>
        <begin position="224"/>
        <end position="245"/>
    </location>
</feature>
<keyword evidence="3" id="KW-0813">Transport</keyword>
<dbReference type="InterPro" id="IPR002259">
    <property type="entry name" value="Eqnu_transpt"/>
</dbReference>
<feature type="region of interest" description="Disordered" evidence="7">
    <location>
        <begin position="1"/>
        <end position="31"/>
    </location>
</feature>
<dbReference type="OrthoDB" id="46396at2759"/>
<accession>A0A484B7J2</accession>
<comment type="similarity">
    <text evidence="2">Belongs to the SLC29A/ENT transporter (TC 2.A.57) family.</text>
</comment>
<evidence type="ECO:0000256" key="7">
    <source>
        <dbReference type="SAM" id="MobiDB-lite"/>
    </source>
</evidence>
<dbReference type="PIRSF" id="PIRSF016379">
    <property type="entry name" value="ENT"/>
    <property type="match status" value="1"/>
</dbReference>
<dbReference type="OMA" id="KYKFRNT"/>
<dbReference type="Proteomes" id="UP000295192">
    <property type="component" value="Unassembled WGS sequence"/>
</dbReference>
<comment type="caution">
    <text evidence="9">The sequence shown here is derived from an EMBL/GenBank/DDBJ whole genome shotgun (WGS) entry which is preliminary data.</text>
</comment>
<keyword evidence="4 8" id="KW-0812">Transmembrane</keyword>
<reference evidence="9 10" key="1">
    <citation type="journal article" date="2019" name="J. Hered.">
        <title>An Improved Genome Assembly for Drosophila navojoa, the Basal Species in the mojavensis Cluster.</title>
        <authorList>
            <person name="Vanderlinde T."/>
            <person name="Dupim E.G."/>
            <person name="Nazario-Yepiz N.O."/>
            <person name="Carvalho A.B."/>
        </authorList>
    </citation>
    <scope>NUCLEOTIDE SEQUENCE [LARGE SCALE GENOMIC DNA]</scope>
    <source>
        <strain evidence="9">Navoj_Jal97</strain>
        <tissue evidence="9">Whole organism</tissue>
    </source>
</reference>
<evidence type="ECO:0000313" key="9">
    <source>
        <dbReference type="EMBL" id="TDG44847.1"/>
    </source>
</evidence>
<dbReference type="AlphaFoldDB" id="A0A484B7J2"/>
<proteinExistence type="inferred from homology"/>
<dbReference type="PRINTS" id="PR01130">
    <property type="entry name" value="DERENTRNSPRT"/>
</dbReference>
<dbReference type="GO" id="GO:0005886">
    <property type="term" value="C:plasma membrane"/>
    <property type="evidence" value="ECO:0007669"/>
    <property type="project" value="TreeGrafter"/>
</dbReference>
<sequence length="490" mass="54403">MQRKEDQRRLLNEQEREETEQQPDEPMLGGEQQGVGFVPAFLPQHNIDDDERCLLERDQDEIVQLTNAPTSGAALTYYVFYLLGIGTMTPWNFFVTAEDYWKYKFRNTTLNETQPDEELTPLQKSFACDLALTATISGTTFLLLNAVYGHHVSLRTKMLGTMLTILVLFGITTGFVEVNTDRWQEQFFLITLIIVVILNISAATMSGALYGVAGLFPSEDMTAVVSGQALGGIITASALLLVLAFDSGPSTTAFVFFIMGAVLILGCIVCYVLMARQAYFKYYLAGGDKFKVISALPPSHSREGEDTGVALEPIFKQVLGKIYVQAACLVLLYATTLSVYPSVTVLMQSEHSANHSEWTDVYYLPVVNYLFFNCGDYFGRLLAGWLQCPKNRHTTLLWTVVRVALVPCFLCSNSSEHQFLPTLVKHDYTFMAMVVIFGLSNGYLTNILLIMAPRSVKQHEKELAASIMAACLSVGMVIGSLVSLAFVQML</sequence>
<dbReference type="Gene3D" id="1.20.1250.20">
    <property type="entry name" value="MFS general substrate transporter like domains"/>
    <property type="match status" value="1"/>
</dbReference>
<dbReference type="Pfam" id="PF01733">
    <property type="entry name" value="Nucleoside_tran"/>
    <property type="match status" value="1"/>
</dbReference>
<feature type="transmembrane region" description="Helical" evidence="8">
    <location>
        <begin position="322"/>
        <end position="341"/>
    </location>
</feature>
<evidence type="ECO:0000256" key="1">
    <source>
        <dbReference type="ARBA" id="ARBA00004141"/>
    </source>
</evidence>
<evidence type="ECO:0000256" key="3">
    <source>
        <dbReference type="ARBA" id="ARBA00022448"/>
    </source>
</evidence>
<keyword evidence="10" id="KW-1185">Reference proteome</keyword>
<protein>
    <recommendedName>
        <fullName evidence="11">Equilibrative nucleoside transporter 1</fullName>
    </recommendedName>
</protein>
<feature type="transmembrane region" description="Helical" evidence="8">
    <location>
        <begin position="251"/>
        <end position="274"/>
    </location>
</feature>
<evidence type="ECO:0000256" key="6">
    <source>
        <dbReference type="ARBA" id="ARBA00023136"/>
    </source>
</evidence>
<evidence type="ECO:0008006" key="11">
    <source>
        <dbReference type="Google" id="ProtNLM"/>
    </source>
</evidence>
<evidence type="ECO:0000256" key="2">
    <source>
        <dbReference type="ARBA" id="ARBA00007965"/>
    </source>
</evidence>
<dbReference type="GO" id="GO:0005337">
    <property type="term" value="F:nucleoside transmembrane transporter activity"/>
    <property type="evidence" value="ECO:0007669"/>
    <property type="project" value="InterPro"/>
</dbReference>
<feature type="transmembrane region" description="Helical" evidence="8">
    <location>
        <begin position="430"/>
        <end position="451"/>
    </location>
</feature>
<feature type="transmembrane region" description="Helical" evidence="8">
    <location>
        <begin position="159"/>
        <end position="176"/>
    </location>
</feature>
<feature type="transmembrane region" description="Helical" evidence="8">
    <location>
        <begin position="463"/>
        <end position="487"/>
    </location>
</feature>
<feature type="transmembrane region" description="Helical" evidence="8">
    <location>
        <begin position="188"/>
        <end position="212"/>
    </location>
</feature>
<keyword evidence="6 8" id="KW-0472">Membrane</keyword>
<feature type="transmembrane region" description="Helical" evidence="8">
    <location>
        <begin position="361"/>
        <end position="383"/>
    </location>
</feature>
<feature type="transmembrane region" description="Helical" evidence="8">
    <location>
        <begin position="130"/>
        <end position="147"/>
    </location>
</feature>